<dbReference type="Gene3D" id="3.40.630.30">
    <property type="match status" value="1"/>
</dbReference>
<proteinExistence type="predicted"/>
<keyword evidence="2" id="KW-0012">Acyltransferase</keyword>
<sequence length="154" mass="17860">MKLEFKWSRLESFSALEIYRIIKAREAIFVVEQHCPYQETDDMDLCAWHLSGFLNGEFVAYARVVDPGVKFSQPSIGRVMTLKKFRDLKIGRSLMEEAIRFTEHQFPGDGIKIGAQAHLQEFYESLGFHAITEKPYDEDGILHIDMIKRMDRAA</sequence>
<protein>
    <submittedName>
        <fullName evidence="2">Acetyltransferase</fullName>
        <ecNumber evidence="2">2.3.1.-</ecNumber>
    </submittedName>
</protein>
<dbReference type="AlphaFoldDB" id="A0A2H9T9U7"/>
<dbReference type="EMBL" id="NSIT01000037">
    <property type="protein sequence ID" value="PJE80006.1"/>
    <property type="molecule type" value="Genomic_DNA"/>
</dbReference>
<comment type="caution">
    <text evidence="2">The sequence shown here is derived from an EMBL/GenBank/DDBJ whole genome shotgun (WGS) entry which is preliminary data.</text>
</comment>
<reference evidence="2" key="1">
    <citation type="journal article" date="2017" name="Appl. Environ. Microbiol.">
        <title>Molecular characterization of an Endozoicomonas-like organism causing infection in king scallop Pecten maximus L.</title>
        <authorList>
            <person name="Cano I."/>
            <person name="van Aerle R."/>
            <person name="Ross S."/>
            <person name="Verner-Jeffreys D.W."/>
            <person name="Paley R.K."/>
            <person name="Rimmer G."/>
            <person name="Ryder D."/>
            <person name="Hooper P."/>
            <person name="Stone D."/>
            <person name="Feist S.W."/>
        </authorList>
    </citation>
    <scope>NUCLEOTIDE SEQUENCE</scope>
</reference>
<dbReference type="InterPro" id="IPR000182">
    <property type="entry name" value="GNAT_dom"/>
</dbReference>
<dbReference type="InterPro" id="IPR016181">
    <property type="entry name" value="Acyl_CoA_acyltransferase"/>
</dbReference>
<dbReference type="EC" id="2.3.1.-" evidence="2"/>
<dbReference type="SUPFAM" id="SSF55729">
    <property type="entry name" value="Acyl-CoA N-acyltransferases (Nat)"/>
    <property type="match status" value="1"/>
</dbReference>
<dbReference type="PROSITE" id="PS51186">
    <property type="entry name" value="GNAT"/>
    <property type="match status" value="1"/>
</dbReference>
<dbReference type="Pfam" id="PF13673">
    <property type="entry name" value="Acetyltransf_10"/>
    <property type="match status" value="1"/>
</dbReference>
<dbReference type="CDD" id="cd04301">
    <property type="entry name" value="NAT_SF"/>
    <property type="match status" value="1"/>
</dbReference>
<name>A0A2H9T9U7_9ZZZZ</name>
<gene>
    <name evidence="2" type="ORF">CI610_01030</name>
</gene>
<dbReference type="GO" id="GO:0016747">
    <property type="term" value="F:acyltransferase activity, transferring groups other than amino-acyl groups"/>
    <property type="evidence" value="ECO:0007669"/>
    <property type="project" value="InterPro"/>
</dbReference>
<accession>A0A2H9T9U7</accession>
<keyword evidence="2" id="KW-0808">Transferase</keyword>
<organism evidence="2">
    <name type="scientific">invertebrate metagenome</name>
    <dbReference type="NCBI Taxonomy" id="1711999"/>
    <lineage>
        <taxon>unclassified sequences</taxon>
        <taxon>metagenomes</taxon>
        <taxon>organismal metagenomes</taxon>
    </lineage>
</organism>
<feature type="domain" description="N-acetyltransferase" evidence="1">
    <location>
        <begin position="8"/>
        <end position="151"/>
    </location>
</feature>
<evidence type="ECO:0000259" key="1">
    <source>
        <dbReference type="PROSITE" id="PS51186"/>
    </source>
</evidence>
<evidence type="ECO:0000313" key="2">
    <source>
        <dbReference type="EMBL" id="PJE80006.1"/>
    </source>
</evidence>